<evidence type="ECO:0000256" key="2">
    <source>
        <dbReference type="ARBA" id="ARBA00012925"/>
    </source>
</evidence>
<dbReference type="AlphaFoldDB" id="A0A4S8I0J5"/>
<evidence type="ECO:0000256" key="6">
    <source>
        <dbReference type="ARBA" id="ARBA00048348"/>
    </source>
</evidence>
<comment type="cofactor">
    <cofactor evidence="7">
        <name>Zn(2+)</name>
        <dbReference type="ChEBI" id="CHEBI:29105"/>
    </cofactor>
    <text evidence="7">Binds 1 zinc ion per subunit.</text>
</comment>
<dbReference type="Gene3D" id="3.40.1050.10">
    <property type="entry name" value="Carbonic anhydrase"/>
    <property type="match status" value="1"/>
</dbReference>
<dbReference type="PANTHER" id="PTHR11002:SF76">
    <property type="entry name" value="CARBONIC ANHYDRASE"/>
    <property type="match status" value="1"/>
</dbReference>
<sequence>MKNHYWESRQSLTPQKAFQFLMEGNERFINNLRVNRNLLQLVNETKDQQFPFATILSCSDSRISTELIFDQGLGDLFSIRLAGNIASVNAIGSMEYACKYLGSKLVVVMGHTNCGAVKGACDGLEMDNLNEIFNHIRPSIEAETETLHDRTSHNKTFVNNVTRLNVHYNIDIILRKSPIITDLIETGEINLMGAIYDVETGRVEFMQNQNEKILAYEKDAYKI</sequence>
<evidence type="ECO:0000256" key="7">
    <source>
        <dbReference type="PIRSR" id="PIRSR601765-1"/>
    </source>
</evidence>
<keyword evidence="5" id="KW-0456">Lyase</keyword>
<feature type="binding site" evidence="7">
    <location>
        <position position="58"/>
    </location>
    <ligand>
        <name>Zn(2+)</name>
        <dbReference type="ChEBI" id="CHEBI:29105"/>
    </ligand>
</feature>
<feature type="binding site" evidence="7">
    <location>
        <position position="60"/>
    </location>
    <ligand>
        <name>Zn(2+)</name>
        <dbReference type="ChEBI" id="CHEBI:29105"/>
    </ligand>
</feature>
<keyword evidence="4 7" id="KW-0862">Zinc</keyword>
<dbReference type="EC" id="4.2.1.1" evidence="2"/>
<dbReference type="InterPro" id="IPR001765">
    <property type="entry name" value="Carbonic_anhydrase"/>
</dbReference>
<comment type="similarity">
    <text evidence="1">Belongs to the beta-class carbonic anhydrase family.</text>
</comment>
<comment type="catalytic activity">
    <reaction evidence="6">
        <text>hydrogencarbonate + H(+) = CO2 + H2O</text>
        <dbReference type="Rhea" id="RHEA:10748"/>
        <dbReference type="ChEBI" id="CHEBI:15377"/>
        <dbReference type="ChEBI" id="CHEBI:15378"/>
        <dbReference type="ChEBI" id="CHEBI:16526"/>
        <dbReference type="ChEBI" id="CHEBI:17544"/>
        <dbReference type="EC" id="4.2.1.1"/>
    </reaction>
</comment>
<dbReference type="EMBL" id="STFF01000001">
    <property type="protein sequence ID" value="THU41623.1"/>
    <property type="molecule type" value="Genomic_DNA"/>
</dbReference>
<dbReference type="RefSeq" id="WP_136576112.1">
    <property type="nucleotide sequence ID" value="NZ_STFF01000001.1"/>
</dbReference>
<reference evidence="8 9" key="1">
    <citation type="submission" date="2019-04" db="EMBL/GenBank/DDBJ databases">
        <title>Niastella caeni sp. nov., isolated from activated sludge.</title>
        <authorList>
            <person name="Sheng M."/>
        </authorList>
    </citation>
    <scope>NUCLEOTIDE SEQUENCE [LARGE SCALE GENOMIC DNA]</scope>
    <source>
        <strain evidence="8 9">HX-2-15</strain>
    </source>
</reference>
<dbReference type="OrthoDB" id="9797527at2"/>
<dbReference type="SMART" id="SM00947">
    <property type="entry name" value="Pro_CA"/>
    <property type="match status" value="1"/>
</dbReference>
<comment type="caution">
    <text evidence="8">The sequence shown here is derived from an EMBL/GenBank/DDBJ whole genome shotgun (WGS) entry which is preliminary data.</text>
</comment>
<keyword evidence="3 7" id="KW-0479">Metal-binding</keyword>
<name>A0A4S8I0J5_9BACT</name>
<dbReference type="CDD" id="cd03378">
    <property type="entry name" value="beta_CA_cladeC"/>
    <property type="match status" value="1"/>
</dbReference>
<feature type="binding site" evidence="7">
    <location>
        <position position="114"/>
    </location>
    <ligand>
        <name>Zn(2+)</name>
        <dbReference type="ChEBI" id="CHEBI:29105"/>
    </ligand>
</feature>
<dbReference type="InterPro" id="IPR036874">
    <property type="entry name" value="Carbonic_anhydrase_sf"/>
</dbReference>
<gene>
    <name evidence="8" type="ORF">FAM09_05865</name>
</gene>
<feature type="binding site" evidence="7">
    <location>
        <position position="111"/>
    </location>
    <ligand>
        <name>Zn(2+)</name>
        <dbReference type="ChEBI" id="CHEBI:29105"/>
    </ligand>
</feature>
<evidence type="ECO:0000313" key="9">
    <source>
        <dbReference type="Proteomes" id="UP000306918"/>
    </source>
</evidence>
<evidence type="ECO:0000256" key="4">
    <source>
        <dbReference type="ARBA" id="ARBA00022833"/>
    </source>
</evidence>
<dbReference type="Proteomes" id="UP000306918">
    <property type="component" value="Unassembled WGS sequence"/>
</dbReference>
<evidence type="ECO:0000256" key="1">
    <source>
        <dbReference type="ARBA" id="ARBA00006217"/>
    </source>
</evidence>
<dbReference type="PANTHER" id="PTHR11002">
    <property type="entry name" value="CARBONIC ANHYDRASE"/>
    <property type="match status" value="1"/>
</dbReference>
<evidence type="ECO:0000256" key="5">
    <source>
        <dbReference type="ARBA" id="ARBA00023239"/>
    </source>
</evidence>
<dbReference type="SUPFAM" id="SSF53056">
    <property type="entry name" value="beta-carbonic anhydrase, cab"/>
    <property type="match status" value="1"/>
</dbReference>
<evidence type="ECO:0000313" key="8">
    <source>
        <dbReference type="EMBL" id="THU41623.1"/>
    </source>
</evidence>
<evidence type="ECO:0000256" key="3">
    <source>
        <dbReference type="ARBA" id="ARBA00022723"/>
    </source>
</evidence>
<accession>A0A4S8I0J5</accession>
<organism evidence="8 9">
    <name type="scientific">Niastella caeni</name>
    <dbReference type="NCBI Taxonomy" id="2569763"/>
    <lineage>
        <taxon>Bacteria</taxon>
        <taxon>Pseudomonadati</taxon>
        <taxon>Bacteroidota</taxon>
        <taxon>Chitinophagia</taxon>
        <taxon>Chitinophagales</taxon>
        <taxon>Chitinophagaceae</taxon>
        <taxon>Niastella</taxon>
    </lineage>
</organism>
<keyword evidence="9" id="KW-1185">Reference proteome</keyword>
<proteinExistence type="inferred from homology"/>
<dbReference type="GO" id="GO:0008270">
    <property type="term" value="F:zinc ion binding"/>
    <property type="evidence" value="ECO:0007669"/>
    <property type="project" value="InterPro"/>
</dbReference>
<dbReference type="GO" id="GO:0004089">
    <property type="term" value="F:carbonate dehydratase activity"/>
    <property type="evidence" value="ECO:0007669"/>
    <property type="project" value="UniProtKB-EC"/>
</dbReference>
<dbReference type="Pfam" id="PF00484">
    <property type="entry name" value="Pro_CA"/>
    <property type="match status" value="1"/>
</dbReference>
<protein>
    <recommendedName>
        <fullName evidence="2">carbonic anhydrase</fullName>
        <ecNumber evidence="2">4.2.1.1</ecNumber>
    </recommendedName>
</protein>